<sequence length="44" mass="4687">MIDLPRPHRPRPACPAATAPRLPARLRGRRPLVIPPAVGSARGA</sequence>
<organism evidence="2 3">
    <name type="scientific">Blastococcus brunescens</name>
    <dbReference type="NCBI Taxonomy" id="1564165"/>
    <lineage>
        <taxon>Bacteria</taxon>
        <taxon>Bacillati</taxon>
        <taxon>Actinomycetota</taxon>
        <taxon>Actinomycetes</taxon>
        <taxon>Geodermatophilales</taxon>
        <taxon>Geodermatophilaceae</taxon>
        <taxon>Blastococcus</taxon>
    </lineage>
</organism>
<name>A0ABZ1AXH0_9ACTN</name>
<evidence type="ECO:0000256" key="1">
    <source>
        <dbReference type="SAM" id="MobiDB-lite"/>
    </source>
</evidence>
<dbReference type="RefSeq" id="WP_324274603.1">
    <property type="nucleotide sequence ID" value="NZ_CP141261.1"/>
</dbReference>
<keyword evidence="3" id="KW-1185">Reference proteome</keyword>
<protein>
    <submittedName>
        <fullName evidence="2">Uncharacterized protein</fullName>
    </submittedName>
</protein>
<evidence type="ECO:0000313" key="2">
    <source>
        <dbReference type="EMBL" id="WRL63267.1"/>
    </source>
</evidence>
<feature type="region of interest" description="Disordered" evidence="1">
    <location>
        <begin position="1"/>
        <end position="28"/>
    </location>
</feature>
<accession>A0ABZ1AXH0</accession>
<dbReference type="Proteomes" id="UP001324287">
    <property type="component" value="Chromosome"/>
</dbReference>
<evidence type="ECO:0000313" key="3">
    <source>
        <dbReference type="Proteomes" id="UP001324287"/>
    </source>
</evidence>
<gene>
    <name evidence="2" type="ORF">U6N30_26445</name>
</gene>
<feature type="compositionally biased region" description="Low complexity" evidence="1">
    <location>
        <begin position="14"/>
        <end position="23"/>
    </location>
</feature>
<dbReference type="EMBL" id="CP141261">
    <property type="protein sequence ID" value="WRL63267.1"/>
    <property type="molecule type" value="Genomic_DNA"/>
</dbReference>
<reference evidence="2 3" key="1">
    <citation type="submission" date="2023-12" db="EMBL/GenBank/DDBJ databases">
        <title>Blastococcus brunescens sp. nov., an actonobacterium isolated from sandstone collected in sahara desert.</title>
        <authorList>
            <person name="Gtari M."/>
            <person name="Ghodhbane F."/>
        </authorList>
    </citation>
    <scope>NUCLEOTIDE SEQUENCE [LARGE SCALE GENOMIC DNA]</scope>
    <source>
        <strain evidence="2 3">BMG 8361</strain>
    </source>
</reference>
<proteinExistence type="predicted"/>